<comment type="caution">
    <text evidence="6">The sequence shown here is derived from an EMBL/GenBank/DDBJ whole genome shotgun (WGS) entry which is preliminary data.</text>
</comment>
<dbReference type="SUPFAM" id="SSF56645">
    <property type="entry name" value="Acyl-CoA dehydrogenase NM domain-like"/>
    <property type="match status" value="1"/>
</dbReference>
<feature type="domain" description="Acyl-CoA dehydrogenase/oxidase N-terminal" evidence="4">
    <location>
        <begin position="13"/>
        <end position="98"/>
    </location>
</feature>
<evidence type="ECO:0000256" key="1">
    <source>
        <dbReference type="ARBA" id="ARBA00022630"/>
    </source>
</evidence>
<dbReference type="GO" id="GO:0016491">
    <property type="term" value="F:oxidoreductase activity"/>
    <property type="evidence" value="ECO:0007669"/>
    <property type="project" value="UniProtKB-KW"/>
</dbReference>
<protein>
    <submittedName>
        <fullName evidence="6">Acyl-CoA dehydrogenase family protein</fullName>
        <ecNumber evidence="6">1.-.-.-</ecNumber>
    </submittedName>
</protein>
<dbReference type="InterPro" id="IPR037069">
    <property type="entry name" value="AcylCoA_DH/ox_N_sf"/>
</dbReference>
<dbReference type="InterPro" id="IPR006091">
    <property type="entry name" value="Acyl-CoA_Oxase/DH_mid-dom"/>
</dbReference>
<dbReference type="RefSeq" id="WP_144938542.1">
    <property type="nucleotide sequence ID" value="NZ_JBHTIU010000008.1"/>
</dbReference>
<evidence type="ECO:0000256" key="2">
    <source>
        <dbReference type="ARBA" id="ARBA00023002"/>
    </source>
</evidence>
<dbReference type="Gene3D" id="2.40.110.10">
    <property type="entry name" value="Butyryl-CoA Dehydrogenase, subunit A, domain 2"/>
    <property type="match status" value="1"/>
</dbReference>
<dbReference type="InterPro" id="IPR013786">
    <property type="entry name" value="AcylCoA_DH/ox_N"/>
</dbReference>
<sequence>MDRLDNMFVLSAEQERRLKAIGELADGFAEEAHRVDAEHDFAYAHIEALRRLGYFSYTVPADEGGEGISLYEFVLYQERLAQGDASIALGVGWHLGVVYDLNHKKQWTEAALTDLNEKIVKDQHLVNRAATEKASGSPTRGGKPLTTAKRRQDGSYVLNGRKTFTTLSPVLDHFIVTASVEEDTAEFLIPRNTAGLRIEETWHTLGMRGTASHDLVLEDVVLPESALACLLPKKSASAATPYLLHIPACYLGIALAARKEAIKFAYSYHPNSLPAPIIHLPNIVQQLGQIELELHAARHFLYSVAARWDRQVLPPERLNAELNAVKVTAVQTAMSVVDKAMRIAGAHSLALDHPLQRLYRDVRFGLHNPPMEDAVLSMLGKLAISDYEDAYGRGNAPSTRSEGR</sequence>
<evidence type="ECO:0000259" key="3">
    <source>
        <dbReference type="Pfam" id="PF02770"/>
    </source>
</evidence>
<proteinExistence type="predicted"/>
<dbReference type="InterPro" id="IPR036250">
    <property type="entry name" value="AcylCo_DH-like_C"/>
</dbReference>
<dbReference type="CDD" id="cd00567">
    <property type="entry name" value="ACAD"/>
    <property type="match status" value="1"/>
</dbReference>
<keyword evidence="7" id="KW-1185">Reference proteome</keyword>
<name>A0ABW3D3I0_9BACL</name>
<dbReference type="Pfam" id="PF02771">
    <property type="entry name" value="Acyl-CoA_dh_N"/>
    <property type="match status" value="1"/>
</dbReference>
<dbReference type="InterPro" id="IPR009100">
    <property type="entry name" value="AcylCoA_DH/oxidase_NM_dom_sf"/>
</dbReference>
<evidence type="ECO:0000313" key="6">
    <source>
        <dbReference type="EMBL" id="MFD0867961.1"/>
    </source>
</evidence>
<evidence type="ECO:0000259" key="4">
    <source>
        <dbReference type="Pfam" id="PF02771"/>
    </source>
</evidence>
<evidence type="ECO:0000313" key="7">
    <source>
        <dbReference type="Proteomes" id="UP001597120"/>
    </source>
</evidence>
<dbReference type="Gene3D" id="1.10.540.10">
    <property type="entry name" value="Acyl-CoA dehydrogenase/oxidase, N-terminal domain"/>
    <property type="match status" value="1"/>
</dbReference>
<dbReference type="Pfam" id="PF08028">
    <property type="entry name" value="Acyl-CoA_dh_2"/>
    <property type="match status" value="1"/>
</dbReference>
<dbReference type="SUPFAM" id="SSF47203">
    <property type="entry name" value="Acyl-CoA dehydrogenase C-terminal domain-like"/>
    <property type="match status" value="1"/>
</dbReference>
<reference evidence="7" key="1">
    <citation type="journal article" date="2019" name="Int. J. Syst. Evol. Microbiol.">
        <title>The Global Catalogue of Microorganisms (GCM) 10K type strain sequencing project: providing services to taxonomists for standard genome sequencing and annotation.</title>
        <authorList>
            <consortium name="The Broad Institute Genomics Platform"/>
            <consortium name="The Broad Institute Genome Sequencing Center for Infectious Disease"/>
            <person name="Wu L."/>
            <person name="Ma J."/>
        </authorList>
    </citation>
    <scope>NUCLEOTIDE SEQUENCE [LARGE SCALE GENOMIC DNA]</scope>
    <source>
        <strain evidence="7">CCUG 57263</strain>
    </source>
</reference>
<feature type="domain" description="Acyl-CoA dehydrogenase C-terminal" evidence="5">
    <location>
        <begin position="247"/>
        <end position="364"/>
    </location>
</feature>
<dbReference type="PANTHER" id="PTHR43884:SF25">
    <property type="entry name" value="ACYL-COA DEHYDROGENASE YDBM-RELATED"/>
    <property type="match status" value="1"/>
</dbReference>
<dbReference type="Pfam" id="PF02770">
    <property type="entry name" value="Acyl-CoA_dh_M"/>
    <property type="match status" value="1"/>
</dbReference>
<dbReference type="Gene3D" id="1.20.140.10">
    <property type="entry name" value="Butyryl-CoA Dehydrogenase, subunit A, domain 3"/>
    <property type="match status" value="1"/>
</dbReference>
<keyword evidence="2 6" id="KW-0560">Oxidoreductase</keyword>
<dbReference type="PANTHER" id="PTHR43884">
    <property type="entry name" value="ACYL-COA DEHYDROGENASE"/>
    <property type="match status" value="1"/>
</dbReference>
<organism evidence="6 7">
    <name type="scientific">Paenibacillus residui</name>
    <dbReference type="NCBI Taxonomy" id="629724"/>
    <lineage>
        <taxon>Bacteria</taxon>
        <taxon>Bacillati</taxon>
        <taxon>Bacillota</taxon>
        <taxon>Bacilli</taxon>
        <taxon>Bacillales</taxon>
        <taxon>Paenibacillaceae</taxon>
        <taxon>Paenibacillus</taxon>
    </lineage>
</organism>
<dbReference type="PIRSF" id="PIRSF016578">
    <property type="entry name" value="HsaA"/>
    <property type="match status" value="1"/>
</dbReference>
<dbReference type="InterPro" id="IPR046373">
    <property type="entry name" value="Acyl-CoA_Oxase/DH_mid-dom_sf"/>
</dbReference>
<keyword evidence="1" id="KW-0285">Flavoprotein</keyword>
<dbReference type="EMBL" id="JBHTIU010000008">
    <property type="protein sequence ID" value="MFD0867961.1"/>
    <property type="molecule type" value="Genomic_DNA"/>
</dbReference>
<gene>
    <name evidence="6" type="ORF">ACFQ03_02285</name>
</gene>
<dbReference type="InterPro" id="IPR013107">
    <property type="entry name" value="Acyl-CoA_DH_C"/>
</dbReference>
<feature type="domain" description="Acyl-CoA oxidase/dehydrogenase middle" evidence="3">
    <location>
        <begin position="129"/>
        <end position="220"/>
    </location>
</feature>
<evidence type="ECO:0000259" key="5">
    <source>
        <dbReference type="Pfam" id="PF08028"/>
    </source>
</evidence>
<dbReference type="EC" id="1.-.-.-" evidence="6"/>
<dbReference type="Proteomes" id="UP001597120">
    <property type="component" value="Unassembled WGS sequence"/>
</dbReference>
<accession>A0ABW3D3I0</accession>